<sequence length="410" mass="43597">MPGDPDRGRQKVAWARAHMPVLEGIRRRFETELPFAGLTISAVLHVESKTAALALALQAGGARVHLAAGNPLSTDDDAVAVLRDAGVDTRAEKGESLAAYREGIHAMLDADPDVIVDDGADLVALAHTARADRGKIRGSTEETTTGVTRLKALERSGGLRFPAINVNDAEMKHLFDNRYGTGQSTLDGIFSATNLLIAGRVCVVAGYGWCGKGVAARLRGLGGEVVVTEVDPVRAIEARLDGFAVAPLLDVAPRADLIVTVTGNTHVVRTEHFRVLKDGCLLANSGHFDVEVSRADLEGLAVGHRPVRPQVEEYRFADGRRAYLLGEGRLINLAAGQGHPVEIMDLSFALQALSAEHLARHGPSMAPRVYPVPPELDRSVAQAALAPFGVGLDHLTAQQVAYLADWQGGT</sequence>
<dbReference type="EMBL" id="AUZY01002769">
    <property type="protein sequence ID" value="EQD71487.1"/>
    <property type="molecule type" value="Genomic_DNA"/>
</dbReference>
<organism evidence="6">
    <name type="scientific">mine drainage metagenome</name>
    <dbReference type="NCBI Taxonomy" id="410659"/>
    <lineage>
        <taxon>unclassified sequences</taxon>
        <taxon>metagenomes</taxon>
        <taxon>ecological metagenomes</taxon>
    </lineage>
</organism>
<dbReference type="NCBIfam" id="TIGR00936">
    <property type="entry name" value="ahcY"/>
    <property type="match status" value="1"/>
</dbReference>
<dbReference type="Pfam" id="PF05221">
    <property type="entry name" value="AdoHcyase"/>
    <property type="match status" value="2"/>
</dbReference>
<dbReference type="CDD" id="cd00401">
    <property type="entry name" value="SAHH"/>
    <property type="match status" value="1"/>
</dbReference>
<dbReference type="GO" id="GO:0004013">
    <property type="term" value="F:adenosylhomocysteinase activity"/>
    <property type="evidence" value="ECO:0007669"/>
    <property type="project" value="TreeGrafter"/>
</dbReference>
<keyword evidence="4" id="KW-0520">NAD</keyword>
<dbReference type="Pfam" id="PF00670">
    <property type="entry name" value="AdoHcyase_NAD"/>
    <property type="match status" value="1"/>
</dbReference>
<evidence type="ECO:0000256" key="3">
    <source>
        <dbReference type="ARBA" id="ARBA00022563"/>
    </source>
</evidence>
<dbReference type="SUPFAM" id="SSF51735">
    <property type="entry name" value="NAD(P)-binding Rossmann-fold domains"/>
    <property type="match status" value="1"/>
</dbReference>
<comment type="similarity">
    <text evidence="2">Belongs to the adenosylhomocysteinase family.</text>
</comment>
<reference evidence="6" key="2">
    <citation type="journal article" date="2014" name="ISME J.">
        <title>Microbial stratification in low pH oxic and suboxic macroscopic growths along an acid mine drainage.</title>
        <authorList>
            <person name="Mendez-Garcia C."/>
            <person name="Mesa V."/>
            <person name="Sprenger R.R."/>
            <person name="Richter M."/>
            <person name="Diez M.S."/>
            <person name="Solano J."/>
            <person name="Bargiela R."/>
            <person name="Golyshina O.V."/>
            <person name="Manteca A."/>
            <person name="Ramos J.L."/>
            <person name="Gallego J.R."/>
            <person name="Llorente I."/>
            <person name="Martins Dos Santos V.A."/>
            <person name="Jensen O.N."/>
            <person name="Pelaez A.I."/>
            <person name="Sanchez J."/>
            <person name="Ferrer M."/>
        </authorList>
    </citation>
    <scope>NUCLEOTIDE SEQUENCE</scope>
</reference>
<gene>
    <name evidence="6" type="ORF">B1B_04431</name>
</gene>
<dbReference type="SUPFAM" id="SSF52283">
    <property type="entry name" value="Formate/glycerate dehydrogenase catalytic domain-like"/>
    <property type="match status" value="1"/>
</dbReference>
<dbReference type="GO" id="GO:0006730">
    <property type="term" value="P:one-carbon metabolic process"/>
    <property type="evidence" value="ECO:0007669"/>
    <property type="project" value="UniProtKB-KW"/>
</dbReference>
<accession>T1BNT1</accession>
<dbReference type="Gene3D" id="3.40.50.1480">
    <property type="entry name" value="Adenosylhomocysteinase-like"/>
    <property type="match status" value="1"/>
</dbReference>
<feature type="domain" description="S-adenosyl-L-homocysteine hydrolase NAD binding" evidence="5">
    <location>
        <begin position="177"/>
        <end position="338"/>
    </location>
</feature>
<proteinExistence type="inferred from homology"/>
<comment type="cofactor">
    <cofactor evidence="1">
        <name>NAD(+)</name>
        <dbReference type="ChEBI" id="CHEBI:57540"/>
    </cofactor>
</comment>
<protein>
    <submittedName>
        <fullName evidence="6">Adenosylhomocysteinase</fullName>
    </submittedName>
</protein>
<dbReference type="PANTHER" id="PTHR23420">
    <property type="entry name" value="ADENOSYLHOMOCYSTEINASE"/>
    <property type="match status" value="1"/>
</dbReference>
<dbReference type="InterPro" id="IPR020082">
    <property type="entry name" value="S-Ado-L-homoCys_hydrolase_CS"/>
</dbReference>
<dbReference type="PROSITE" id="PS00739">
    <property type="entry name" value="ADOHCYASE_2"/>
    <property type="match status" value="1"/>
</dbReference>
<dbReference type="GO" id="GO:0033353">
    <property type="term" value="P:S-adenosylmethionine cycle"/>
    <property type="evidence" value="ECO:0007669"/>
    <property type="project" value="TreeGrafter"/>
</dbReference>
<dbReference type="Gene3D" id="3.40.50.720">
    <property type="entry name" value="NAD(P)-binding Rossmann-like Domain"/>
    <property type="match status" value="1"/>
</dbReference>
<dbReference type="NCBIfam" id="NF004005">
    <property type="entry name" value="PRK05476.2-3"/>
    <property type="match status" value="1"/>
</dbReference>
<name>T1BNT1_9ZZZZ</name>
<evidence type="ECO:0000256" key="1">
    <source>
        <dbReference type="ARBA" id="ARBA00001911"/>
    </source>
</evidence>
<dbReference type="PIRSF" id="PIRSF001109">
    <property type="entry name" value="Ad_hcy_hydrolase"/>
    <property type="match status" value="1"/>
</dbReference>
<evidence type="ECO:0000256" key="2">
    <source>
        <dbReference type="ARBA" id="ARBA00007122"/>
    </source>
</evidence>
<dbReference type="SMART" id="SM00997">
    <property type="entry name" value="AdoHcyase_NAD"/>
    <property type="match status" value="1"/>
</dbReference>
<evidence type="ECO:0000313" key="6">
    <source>
        <dbReference type="EMBL" id="EQD71487.1"/>
    </source>
</evidence>
<comment type="caution">
    <text evidence="6">The sequence shown here is derived from an EMBL/GenBank/DDBJ whole genome shotgun (WGS) entry which is preliminary data.</text>
</comment>
<dbReference type="GO" id="GO:0005829">
    <property type="term" value="C:cytosol"/>
    <property type="evidence" value="ECO:0007669"/>
    <property type="project" value="TreeGrafter"/>
</dbReference>
<dbReference type="AlphaFoldDB" id="T1BNT1"/>
<dbReference type="InterPro" id="IPR000043">
    <property type="entry name" value="Adenosylhomocysteinase-like"/>
</dbReference>
<reference evidence="6" key="1">
    <citation type="submission" date="2013-08" db="EMBL/GenBank/DDBJ databases">
        <authorList>
            <person name="Mendez C."/>
            <person name="Richter M."/>
            <person name="Ferrer M."/>
            <person name="Sanchez J."/>
        </authorList>
    </citation>
    <scope>NUCLEOTIDE SEQUENCE</scope>
</reference>
<dbReference type="InterPro" id="IPR036291">
    <property type="entry name" value="NAD(P)-bd_dom_sf"/>
</dbReference>
<keyword evidence="3" id="KW-0554">One-carbon metabolism</keyword>
<dbReference type="InterPro" id="IPR042172">
    <property type="entry name" value="Adenosylhomocyst_ase-like_sf"/>
</dbReference>
<evidence type="ECO:0000256" key="4">
    <source>
        <dbReference type="ARBA" id="ARBA00023027"/>
    </source>
</evidence>
<evidence type="ECO:0000259" key="5">
    <source>
        <dbReference type="SMART" id="SM00997"/>
    </source>
</evidence>
<dbReference type="PANTHER" id="PTHR23420:SF0">
    <property type="entry name" value="ADENOSYLHOMOCYSTEINASE"/>
    <property type="match status" value="1"/>
</dbReference>
<dbReference type="InterPro" id="IPR015878">
    <property type="entry name" value="Ado_hCys_hydrolase_NAD-bd"/>
</dbReference>
<dbReference type="SMART" id="SM00996">
    <property type="entry name" value="AdoHcyase"/>
    <property type="match status" value="1"/>
</dbReference>